<dbReference type="AlphaFoldDB" id="A0AA36DKM2"/>
<gene>
    <name evidence="2" type="ORF">CYNAS_LOCUS959</name>
</gene>
<dbReference type="Proteomes" id="UP001176961">
    <property type="component" value="Unassembled WGS sequence"/>
</dbReference>
<reference evidence="2" key="1">
    <citation type="submission" date="2023-07" db="EMBL/GenBank/DDBJ databases">
        <authorList>
            <consortium name="CYATHOMIX"/>
        </authorList>
    </citation>
    <scope>NUCLEOTIDE SEQUENCE</scope>
    <source>
        <strain evidence="2">N/A</strain>
    </source>
</reference>
<evidence type="ECO:0000313" key="2">
    <source>
        <dbReference type="EMBL" id="CAJ0588976.1"/>
    </source>
</evidence>
<feature type="signal peptide" evidence="1">
    <location>
        <begin position="1"/>
        <end position="16"/>
    </location>
</feature>
<keyword evidence="3" id="KW-1185">Reference proteome</keyword>
<evidence type="ECO:0000256" key="1">
    <source>
        <dbReference type="SAM" id="SignalP"/>
    </source>
</evidence>
<protein>
    <recommendedName>
        <fullName evidence="4">SCP domain-containing protein</fullName>
    </recommendedName>
</protein>
<evidence type="ECO:0000313" key="3">
    <source>
        <dbReference type="Proteomes" id="UP001176961"/>
    </source>
</evidence>
<keyword evidence="1" id="KW-0732">Signal</keyword>
<proteinExistence type="predicted"/>
<comment type="caution">
    <text evidence="2">The sequence shown here is derived from an EMBL/GenBank/DDBJ whole genome shotgun (WGS) entry which is preliminary data.</text>
</comment>
<feature type="chain" id="PRO_5041415848" description="SCP domain-containing protein" evidence="1">
    <location>
        <begin position="17"/>
        <end position="116"/>
    </location>
</feature>
<accession>A0AA36DKM2</accession>
<organism evidence="2 3">
    <name type="scientific">Cylicocyclus nassatus</name>
    <name type="common">Nematode worm</name>
    <dbReference type="NCBI Taxonomy" id="53992"/>
    <lineage>
        <taxon>Eukaryota</taxon>
        <taxon>Metazoa</taxon>
        <taxon>Ecdysozoa</taxon>
        <taxon>Nematoda</taxon>
        <taxon>Chromadorea</taxon>
        <taxon>Rhabditida</taxon>
        <taxon>Rhabditina</taxon>
        <taxon>Rhabditomorpha</taxon>
        <taxon>Strongyloidea</taxon>
        <taxon>Strongylidae</taxon>
        <taxon>Cylicocyclus</taxon>
    </lineage>
</organism>
<name>A0AA36DKM2_CYLNA</name>
<dbReference type="EMBL" id="CATQJL010000001">
    <property type="protein sequence ID" value="CAJ0588976.1"/>
    <property type="molecule type" value="Genomic_DNA"/>
</dbReference>
<sequence length="116" mass="12494">MRIYCTFLAVISFVSAKRCGADGGFSYGLALATQPHGVASCLCAEMAKKYALVNRAPSDGFKFELAKAKIAKFLQKLRAEIIKAKKYGGSGRFGCAVVSKYGHALAVCYVPQDNRC</sequence>
<evidence type="ECO:0008006" key="4">
    <source>
        <dbReference type="Google" id="ProtNLM"/>
    </source>
</evidence>